<dbReference type="GO" id="GO:0060003">
    <property type="term" value="P:copper ion export"/>
    <property type="evidence" value="ECO:0007669"/>
    <property type="project" value="TreeGrafter"/>
</dbReference>
<dbReference type="Pfam" id="PF25973">
    <property type="entry name" value="BSH_CzcB"/>
    <property type="match status" value="1"/>
</dbReference>
<dbReference type="Proteomes" id="UP000321595">
    <property type="component" value="Chromosome"/>
</dbReference>
<keyword evidence="12" id="KW-1185">Reference proteome</keyword>
<dbReference type="InterPro" id="IPR051909">
    <property type="entry name" value="MFP_Cation_Efflux"/>
</dbReference>
<dbReference type="NCBIfam" id="TIGR01730">
    <property type="entry name" value="RND_mfp"/>
    <property type="match status" value="1"/>
</dbReference>
<dbReference type="Gene3D" id="2.40.30.170">
    <property type="match status" value="1"/>
</dbReference>
<dbReference type="RefSeq" id="WP_146960078.1">
    <property type="nucleotide sequence ID" value="NZ_CP042467.1"/>
</dbReference>
<dbReference type="Gene3D" id="2.40.50.100">
    <property type="match status" value="1"/>
</dbReference>
<evidence type="ECO:0000256" key="6">
    <source>
        <dbReference type="SAM" id="Coils"/>
    </source>
</evidence>
<dbReference type="Gene3D" id="1.10.287.470">
    <property type="entry name" value="Helix hairpin bin"/>
    <property type="match status" value="1"/>
</dbReference>
<keyword evidence="3" id="KW-0862">Zinc</keyword>
<feature type="coiled-coil region" evidence="6">
    <location>
        <begin position="142"/>
        <end position="200"/>
    </location>
</feature>
<reference evidence="11 12" key="1">
    <citation type="submission" date="2019-08" db="EMBL/GenBank/DDBJ databases">
        <authorList>
            <person name="Liang Q."/>
        </authorList>
    </citation>
    <scope>NUCLEOTIDE SEQUENCE [LARGE SCALE GENOMIC DNA]</scope>
    <source>
        <strain evidence="11 12">V1718</strain>
    </source>
</reference>
<proteinExistence type="inferred from homology"/>
<keyword evidence="6" id="KW-0175">Coiled coil</keyword>
<dbReference type="InterPro" id="IPR058792">
    <property type="entry name" value="Beta-barrel_RND_2"/>
</dbReference>
<evidence type="ECO:0000259" key="10">
    <source>
        <dbReference type="Pfam" id="PF25975"/>
    </source>
</evidence>
<feature type="domain" description="CzcB-like barrel-sandwich hybrid" evidence="9">
    <location>
        <begin position="105"/>
        <end position="246"/>
    </location>
</feature>
<evidence type="ECO:0000256" key="3">
    <source>
        <dbReference type="ARBA" id="ARBA00022833"/>
    </source>
</evidence>
<dbReference type="AlphaFoldDB" id="A0A5B8XQZ6"/>
<organism evidence="11 12">
    <name type="scientific">Microvenator marinus</name>
    <dbReference type="NCBI Taxonomy" id="2600177"/>
    <lineage>
        <taxon>Bacteria</taxon>
        <taxon>Deltaproteobacteria</taxon>
        <taxon>Bradymonadales</taxon>
        <taxon>Microvenatoraceae</taxon>
        <taxon>Microvenator</taxon>
    </lineage>
</organism>
<dbReference type="GO" id="GO:0046686">
    <property type="term" value="P:response to cadmium ion"/>
    <property type="evidence" value="ECO:0007669"/>
    <property type="project" value="UniProtKB-KW"/>
</dbReference>
<evidence type="ECO:0000259" key="8">
    <source>
        <dbReference type="Pfam" id="PF25954"/>
    </source>
</evidence>
<evidence type="ECO:0000313" key="11">
    <source>
        <dbReference type="EMBL" id="QED28020.1"/>
    </source>
</evidence>
<dbReference type="FunFam" id="2.40.30.170:FF:000010">
    <property type="entry name" value="Efflux RND transporter periplasmic adaptor subunit"/>
    <property type="match status" value="1"/>
</dbReference>
<feature type="domain" description="CzcB-like C-terminal circularly permuted SH3-like" evidence="10">
    <location>
        <begin position="334"/>
        <end position="395"/>
    </location>
</feature>
<evidence type="ECO:0000313" key="12">
    <source>
        <dbReference type="Proteomes" id="UP000321595"/>
    </source>
</evidence>
<dbReference type="OrthoDB" id="9806939at2"/>
<evidence type="ECO:0000256" key="2">
    <source>
        <dbReference type="ARBA" id="ARBA00022448"/>
    </source>
</evidence>
<evidence type="ECO:0000256" key="1">
    <source>
        <dbReference type="ARBA" id="ARBA00009477"/>
    </source>
</evidence>
<dbReference type="EMBL" id="CP042467">
    <property type="protein sequence ID" value="QED28020.1"/>
    <property type="molecule type" value="Genomic_DNA"/>
</dbReference>
<dbReference type="InterPro" id="IPR006143">
    <property type="entry name" value="RND_pump_MFP"/>
</dbReference>
<comment type="function">
    <text evidence="5">CzcA and CzcB together would act in zinc efflux nearly as effectively as the complete czc efflux system (CzcABC). The CzcB protein is thought to funnel zinc cations to the CzcA transport protein.</text>
</comment>
<evidence type="ECO:0000256" key="7">
    <source>
        <dbReference type="SAM" id="MobiDB-lite"/>
    </source>
</evidence>
<evidence type="ECO:0000256" key="4">
    <source>
        <dbReference type="ARBA" id="ARBA00043263"/>
    </source>
</evidence>
<comment type="similarity">
    <text evidence="1">Belongs to the membrane fusion protein (MFP) (TC 8.A.1) family.</text>
</comment>
<dbReference type="PANTHER" id="PTHR30097:SF4">
    <property type="entry name" value="SLR6042 PROTEIN"/>
    <property type="match status" value="1"/>
</dbReference>
<dbReference type="Pfam" id="PF25975">
    <property type="entry name" value="CzcB_C"/>
    <property type="match status" value="1"/>
</dbReference>
<evidence type="ECO:0000259" key="9">
    <source>
        <dbReference type="Pfam" id="PF25973"/>
    </source>
</evidence>
<keyword evidence="4" id="KW-0105">Cadmium resistance</keyword>
<feature type="domain" description="CusB-like beta-barrel" evidence="8">
    <location>
        <begin position="249"/>
        <end position="325"/>
    </location>
</feature>
<sequence>MTHISKRIGLWLTLVVLLQSCDSGKGHSKEEEQAEEEHKHDEGDGHAHEGDGHAHDEGDGEIREDALRLTSEAMKRAEIRLQTPQQGTLSQRLEISAEVELNPDRVAHISPLVASKVLSVDVQKGDVVKAGDKLVELRSVELGEARAELRRARAMKDVAERNQQRQRQLRKEGISSERSLLESELAFDQANAELEAARSRLLVFGLNGGNGPDMTIVSPIDGTIIARHATRGESATSSDTLFIVADLSTLWIVGQVPERTVSGVSVGMPATLSLGAFPGRTWTGKVDYVGSVLEESTRSLPIRVEVDNPDGLLRPGFFGSLSLSETGTQGTTLLVPLVAIQTLDDKKVVFVSEDESGTFKAQPVSLGAESKDFVEVIDGLSADSKVVVEGAFLLKSEMIRGQLGHGHAH</sequence>
<gene>
    <name evidence="11" type="ORF">FRD01_12395</name>
</gene>
<dbReference type="KEGG" id="bbae:FRD01_12395"/>
<dbReference type="Pfam" id="PF25954">
    <property type="entry name" value="Beta-barrel_RND_2"/>
    <property type="match status" value="1"/>
</dbReference>
<dbReference type="PROSITE" id="PS51257">
    <property type="entry name" value="PROKAR_LIPOPROTEIN"/>
    <property type="match status" value="1"/>
</dbReference>
<dbReference type="SUPFAM" id="SSF111369">
    <property type="entry name" value="HlyD-like secretion proteins"/>
    <property type="match status" value="1"/>
</dbReference>
<feature type="region of interest" description="Disordered" evidence="7">
    <location>
        <begin position="24"/>
        <end position="59"/>
    </location>
</feature>
<dbReference type="Gene3D" id="2.40.420.20">
    <property type="match status" value="1"/>
</dbReference>
<dbReference type="GO" id="GO:0022857">
    <property type="term" value="F:transmembrane transporter activity"/>
    <property type="evidence" value="ECO:0007669"/>
    <property type="project" value="InterPro"/>
</dbReference>
<dbReference type="InterPro" id="IPR058647">
    <property type="entry name" value="BSH_CzcB-like"/>
</dbReference>
<protein>
    <submittedName>
        <fullName evidence="11">Efflux RND transporter periplasmic adaptor subunit</fullName>
    </submittedName>
</protein>
<name>A0A5B8XQZ6_9DELT</name>
<dbReference type="InterPro" id="IPR058649">
    <property type="entry name" value="CzcB_C"/>
</dbReference>
<dbReference type="GO" id="GO:0015679">
    <property type="term" value="P:plasma membrane copper ion transport"/>
    <property type="evidence" value="ECO:0007669"/>
    <property type="project" value="TreeGrafter"/>
</dbReference>
<dbReference type="FunFam" id="2.40.420.20:FF:000006">
    <property type="entry name" value="RND family efflux transporter MFP subunit"/>
    <property type="match status" value="1"/>
</dbReference>
<accession>A0A5B8XQZ6</accession>
<keyword evidence="2" id="KW-0813">Transport</keyword>
<evidence type="ECO:0000256" key="5">
    <source>
        <dbReference type="ARBA" id="ARBA00058766"/>
    </source>
</evidence>
<dbReference type="GO" id="GO:0030313">
    <property type="term" value="C:cell envelope"/>
    <property type="evidence" value="ECO:0007669"/>
    <property type="project" value="TreeGrafter"/>
</dbReference>
<dbReference type="PANTHER" id="PTHR30097">
    <property type="entry name" value="CATION EFFLUX SYSTEM PROTEIN CUSB"/>
    <property type="match status" value="1"/>
</dbReference>
<dbReference type="GO" id="GO:0016020">
    <property type="term" value="C:membrane"/>
    <property type="evidence" value="ECO:0007669"/>
    <property type="project" value="InterPro"/>
</dbReference>